<dbReference type="Proteomes" id="UP000015354">
    <property type="component" value="Unassembled WGS sequence"/>
</dbReference>
<accession>S9UAQ3</accession>
<dbReference type="Pfam" id="PF02906">
    <property type="entry name" value="Fe_hyd_lg_C"/>
    <property type="match status" value="1"/>
</dbReference>
<dbReference type="SUPFAM" id="SSF53920">
    <property type="entry name" value="Fe-only hydrogenase"/>
    <property type="match status" value="1"/>
</dbReference>
<dbReference type="InterPro" id="IPR009016">
    <property type="entry name" value="Fe_hydrogenase"/>
</dbReference>
<comment type="caution">
    <text evidence="3">The sequence shown here is derived from an EMBL/GenBank/DDBJ whole genome shotgun (WGS) entry which is preliminary data.</text>
</comment>
<dbReference type="EMBL" id="ATMH01006456">
    <property type="protein sequence ID" value="EPY25829.1"/>
    <property type="molecule type" value="Genomic_DNA"/>
</dbReference>
<dbReference type="AlphaFoldDB" id="S9UAQ3"/>
<dbReference type="InterPro" id="IPR004108">
    <property type="entry name" value="Fe_hydrogenase_lsu_C"/>
</dbReference>
<keyword evidence="4" id="KW-1185">Reference proteome</keyword>
<sequence length="492" mass="51610">MSAAFSPSLQLAGMDYIAPSAECIKPTMTTAGAATVTRHVAGAALPPEVLKITLQDCLACSGCVTTAETILITAQSREEIVRQREAHPRRPLVVSVSTQSAASLAAHYGLSHAAAYALVSGFVREVLAPPAGVPLYVTDLRWAQSVATRLTALEYRRRLREAPHTLPLIVSACPGWVCYCEKQGGALLSHVCPVLSPQGIAGSYIKRGALPDAYHVSVQPCFDRKLEAARDSFTPGAPGAAAVPYTDCVVSTAELLAWMQECIGPDAAGAPLTRWCAPLDSDLAPLLAGPAAPLALGLPADIPEAHVRSSDGYHLAAMAMAAAAGGGPLDVQYAKGRNHNLLKATAPALPQQTFCVAYGFQQIQNIVRGLTKGLSAVKGYTFIELMACPGGCLNGGGQVRAQGGGDDALQRLHACACDGSLPAEAAATAATADSPPHSVRRVEDGAEALFRAATLARVLDRAAPELWSCTFHDRQKEFEELLDKGNIHSLKW</sequence>
<dbReference type="Gene3D" id="3.40.50.1780">
    <property type="match status" value="1"/>
</dbReference>
<evidence type="ECO:0000313" key="4">
    <source>
        <dbReference type="Proteomes" id="UP000015354"/>
    </source>
</evidence>
<comment type="similarity">
    <text evidence="1">Belongs to the NARF family.</text>
</comment>
<organism evidence="3 4">
    <name type="scientific">Strigomonas culicis</name>
    <dbReference type="NCBI Taxonomy" id="28005"/>
    <lineage>
        <taxon>Eukaryota</taxon>
        <taxon>Discoba</taxon>
        <taxon>Euglenozoa</taxon>
        <taxon>Kinetoplastea</taxon>
        <taxon>Metakinetoplastina</taxon>
        <taxon>Trypanosomatida</taxon>
        <taxon>Trypanosomatidae</taxon>
        <taxon>Strigomonadinae</taxon>
        <taxon>Strigomonas</taxon>
    </lineage>
</organism>
<protein>
    <submittedName>
        <fullName evidence="3">Iron-containing hydrogenase</fullName>
    </submittedName>
</protein>
<feature type="domain" description="Iron hydrogenase large subunit C-terminal" evidence="2">
    <location>
        <begin position="91"/>
        <end position="396"/>
    </location>
</feature>
<evidence type="ECO:0000256" key="1">
    <source>
        <dbReference type="ARBA" id="ARBA00006596"/>
    </source>
</evidence>
<gene>
    <name evidence="3" type="ORF">STCU_06456</name>
</gene>
<name>S9UAQ3_9TRYP</name>
<dbReference type="InterPro" id="IPR050340">
    <property type="entry name" value="Cytosolic_Fe-S_CAF"/>
</dbReference>
<proteinExistence type="inferred from homology"/>
<dbReference type="Gene3D" id="3.40.950.10">
    <property type="entry name" value="Fe-only Hydrogenase (Larger Subunit), Chain L, domain 3"/>
    <property type="match status" value="1"/>
</dbReference>
<dbReference type="PANTHER" id="PTHR11615">
    <property type="entry name" value="NITRATE, FORMATE, IRON DEHYDROGENASE"/>
    <property type="match status" value="1"/>
</dbReference>
<reference evidence="3 4" key="1">
    <citation type="journal article" date="2013" name="PLoS ONE">
        <title>Predicting the Proteins of Angomonas deanei, Strigomonas culicis and Their Respective Endosymbionts Reveals New Aspects of the Trypanosomatidae Family.</title>
        <authorList>
            <person name="Motta M.C."/>
            <person name="Martins A.C."/>
            <person name="de Souza S.S."/>
            <person name="Catta-Preta C.M."/>
            <person name="Silva R."/>
            <person name="Klein C.C."/>
            <person name="de Almeida L.G."/>
            <person name="de Lima Cunha O."/>
            <person name="Ciapina L.P."/>
            <person name="Brocchi M."/>
            <person name="Colabardini A.C."/>
            <person name="de Araujo Lima B."/>
            <person name="Machado C.R."/>
            <person name="de Almeida Soares C.M."/>
            <person name="Probst C.M."/>
            <person name="de Menezes C.B."/>
            <person name="Thompson C.E."/>
            <person name="Bartholomeu D.C."/>
            <person name="Gradia D.F."/>
            <person name="Pavoni D.P."/>
            <person name="Grisard E.C."/>
            <person name="Fantinatti-Garboggini F."/>
            <person name="Marchini F.K."/>
            <person name="Rodrigues-Luiz G.F."/>
            <person name="Wagner G."/>
            <person name="Goldman G.H."/>
            <person name="Fietto J.L."/>
            <person name="Elias M.C."/>
            <person name="Goldman M.H."/>
            <person name="Sagot M.F."/>
            <person name="Pereira M."/>
            <person name="Stoco P.H."/>
            <person name="de Mendonca-Neto R.P."/>
            <person name="Teixeira S.M."/>
            <person name="Maciel T.E."/>
            <person name="de Oliveira Mendes T.A."/>
            <person name="Urmenyi T.P."/>
            <person name="de Souza W."/>
            <person name="Schenkman S."/>
            <person name="de Vasconcelos A.T."/>
        </authorList>
    </citation>
    <scope>NUCLEOTIDE SEQUENCE [LARGE SCALE GENOMIC DNA]</scope>
</reference>
<dbReference type="OrthoDB" id="10253113at2759"/>
<evidence type="ECO:0000313" key="3">
    <source>
        <dbReference type="EMBL" id="EPY25829.1"/>
    </source>
</evidence>
<evidence type="ECO:0000259" key="2">
    <source>
        <dbReference type="Pfam" id="PF02906"/>
    </source>
</evidence>